<organism evidence="11 12">
    <name type="scientific">Zygosaccharomyces rouxii</name>
    <dbReference type="NCBI Taxonomy" id="4956"/>
    <lineage>
        <taxon>Eukaryota</taxon>
        <taxon>Fungi</taxon>
        <taxon>Dikarya</taxon>
        <taxon>Ascomycota</taxon>
        <taxon>Saccharomycotina</taxon>
        <taxon>Saccharomycetes</taxon>
        <taxon>Saccharomycetales</taxon>
        <taxon>Saccharomycetaceae</taxon>
        <taxon>Zygosaccharomyces</taxon>
    </lineage>
</organism>
<evidence type="ECO:0000256" key="3">
    <source>
        <dbReference type="ARBA" id="ARBA00022980"/>
    </source>
</evidence>
<dbReference type="PANTHER" id="PTHR28184">
    <property type="entry name" value="MITOCHONDRIAL HOMOLOGOUS RECOMBINATION PROTEIN 1"/>
    <property type="match status" value="1"/>
</dbReference>
<gene>
    <name evidence="11" type="ORF">ZYGR_0BA00750</name>
</gene>
<keyword evidence="5" id="KW-0496">Mitochondrion</keyword>
<evidence type="ECO:0000256" key="10">
    <source>
        <dbReference type="SAM" id="MobiDB-lite"/>
    </source>
</evidence>
<reference evidence="11 12" key="1">
    <citation type="submission" date="2016-08" db="EMBL/GenBank/DDBJ databases">
        <title>Draft genome sequence of allopolyploid Zygosaccharomyces rouxii.</title>
        <authorList>
            <person name="Watanabe J."/>
            <person name="Uehara K."/>
            <person name="Mogi Y."/>
            <person name="Tsukioka Y."/>
        </authorList>
    </citation>
    <scope>NUCLEOTIDE SEQUENCE [LARGE SCALE GENOMIC DNA]</scope>
    <source>
        <strain evidence="11 12">NBRC 110957</strain>
    </source>
</reference>
<evidence type="ECO:0000256" key="5">
    <source>
        <dbReference type="ARBA" id="ARBA00023128"/>
    </source>
</evidence>
<dbReference type="GO" id="GO:0000150">
    <property type="term" value="F:DNA strand exchange activity"/>
    <property type="evidence" value="ECO:0007669"/>
    <property type="project" value="InterPro"/>
</dbReference>
<evidence type="ECO:0000256" key="9">
    <source>
        <dbReference type="ARBA" id="ARBA00035511"/>
    </source>
</evidence>
<feature type="region of interest" description="Disordered" evidence="10">
    <location>
        <begin position="202"/>
        <end position="223"/>
    </location>
</feature>
<comment type="subcellular location">
    <subcellularLocation>
        <location evidence="1">Mitochondrion</location>
    </subcellularLocation>
</comment>
<evidence type="ECO:0000256" key="7">
    <source>
        <dbReference type="ARBA" id="ARBA00023274"/>
    </source>
</evidence>
<evidence type="ECO:0000256" key="6">
    <source>
        <dbReference type="ARBA" id="ARBA00023163"/>
    </source>
</evidence>
<dbReference type="OrthoDB" id="5333655at2759"/>
<dbReference type="Proteomes" id="UP000187013">
    <property type="component" value="Unassembled WGS sequence"/>
</dbReference>
<keyword evidence="4" id="KW-0805">Transcription regulation</keyword>
<dbReference type="EMBL" id="BDGX01000053">
    <property type="protein sequence ID" value="GAV56169.1"/>
    <property type="molecule type" value="Genomic_DNA"/>
</dbReference>
<evidence type="ECO:0000313" key="11">
    <source>
        <dbReference type="EMBL" id="GAV56169.1"/>
    </source>
</evidence>
<dbReference type="AlphaFoldDB" id="A0A1Q3AKA4"/>
<sequence>MPRTYPYWRVSKFRPATWLEGAGYAPQVFVFRNLETGQVLYSQFPNFTQQQVNKQFQRTDWSNRKPPTRRDIWRCMCVVDMPTYESGVKLYQNLCRLKYLRDVRMPQEAQKYRKLNDDGHIWYNSQYRPTYTQEAVADLRESISKSGCNSDITIHWEDPWRMGDKSKYWTPILPGVQHSLMSRVGNVAREQSTVLRELGDRARQEFQKARESNRDQQESQMSS</sequence>
<comment type="caution">
    <text evidence="11">The sequence shown here is derived from an EMBL/GenBank/DDBJ whole genome shotgun (WGS) entry which is preliminary data.</text>
</comment>
<comment type="similarity">
    <text evidence="2">Belongs to the mitochondrion-specific ribosomal protein mL67 family.</text>
</comment>
<evidence type="ECO:0000256" key="4">
    <source>
        <dbReference type="ARBA" id="ARBA00023015"/>
    </source>
</evidence>
<dbReference type="GO" id="GO:1990904">
    <property type="term" value="C:ribonucleoprotein complex"/>
    <property type="evidence" value="ECO:0007669"/>
    <property type="project" value="UniProtKB-KW"/>
</dbReference>
<dbReference type="Pfam" id="PF12829">
    <property type="entry name" value="Mhr1"/>
    <property type="match status" value="1"/>
</dbReference>
<dbReference type="GO" id="GO:0005840">
    <property type="term" value="C:ribosome"/>
    <property type="evidence" value="ECO:0007669"/>
    <property type="project" value="UniProtKB-KW"/>
</dbReference>
<evidence type="ECO:0000256" key="8">
    <source>
        <dbReference type="ARBA" id="ARBA00035185"/>
    </source>
</evidence>
<accession>A0A1Q3AKA4</accession>
<dbReference type="PANTHER" id="PTHR28184:SF1">
    <property type="entry name" value="LARGE RIBOSOMAL SUBUNIT PROTEIN ML67"/>
    <property type="match status" value="1"/>
</dbReference>
<keyword evidence="3" id="KW-0689">Ribosomal protein</keyword>
<keyword evidence="7" id="KW-0687">Ribonucleoprotein</keyword>
<dbReference type="GO" id="GO:0003735">
    <property type="term" value="F:structural constituent of ribosome"/>
    <property type="evidence" value="ECO:0007669"/>
    <property type="project" value="TreeGrafter"/>
</dbReference>
<proteinExistence type="inferred from homology"/>
<feature type="compositionally biased region" description="Basic and acidic residues" evidence="10">
    <location>
        <begin position="202"/>
        <end position="217"/>
    </location>
</feature>
<evidence type="ECO:0000256" key="1">
    <source>
        <dbReference type="ARBA" id="ARBA00004173"/>
    </source>
</evidence>
<dbReference type="InterPro" id="IPR024629">
    <property type="entry name" value="Ribosomal_mL67"/>
</dbReference>
<evidence type="ECO:0000256" key="2">
    <source>
        <dbReference type="ARBA" id="ARBA00010741"/>
    </source>
</evidence>
<name>A0A1Q3AKA4_ZYGRO</name>
<protein>
    <recommendedName>
        <fullName evidence="8">Large ribosomal subunit protein mL67</fullName>
    </recommendedName>
    <alternativeName>
        <fullName evidence="9">Mitochondrial homologous recombination protein 1</fullName>
    </alternativeName>
</protein>
<dbReference type="GO" id="GO:0005739">
    <property type="term" value="C:mitochondrion"/>
    <property type="evidence" value="ECO:0007669"/>
    <property type="project" value="UniProtKB-SubCell"/>
</dbReference>
<dbReference type="GO" id="GO:0003697">
    <property type="term" value="F:single-stranded DNA binding"/>
    <property type="evidence" value="ECO:0007669"/>
    <property type="project" value="InterPro"/>
</dbReference>
<evidence type="ECO:0000313" key="12">
    <source>
        <dbReference type="Proteomes" id="UP000187013"/>
    </source>
</evidence>
<keyword evidence="6" id="KW-0804">Transcription</keyword>